<dbReference type="InterPro" id="IPR029058">
    <property type="entry name" value="AB_hydrolase_fold"/>
</dbReference>
<dbReference type="EMBL" id="PDVP01000017">
    <property type="protein sequence ID" value="PHP65261.1"/>
    <property type="molecule type" value="Genomic_DNA"/>
</dbReference>
<dbReference type="OrthoDB" id="9798888at2"/>
<reference evidence="2 3" key="1">
    <citation type="submission" date="2017-10" db="EMBL/GenBank/DDBJ databases">
        <title>Sedimentibacterium mangrovi gen. nov., sp. nov., a novel member of family Phyllobacteriacea isolated from mangrove sediment.</title>
        <authorList>
            <person name="Liao H."/>
            <person name="Tian Y."/>
        </authorList>
    </citation>
    <scope>NUCLEOTIDE SEQUENCE [LARGE SCALE GENOMIC DNA]</scope>
    <source>
        <strain evidence="2 3">X9-2-2</strain>
    </source>
</reference>
<dbReference type="GO" id="GO:0046503">
    <property type="term" value="P:glycerolipid catabolic process"/>
    <property type="evidence" value="ECO:0007669"/>
    <property type="project" value="TreeGrafter"/>
</dbReference>
<gene>
    <name evidence="2" type="ORF">CSC94_20370</name>
</gene>
<organism evidence="2 3">
    <name type="scientific">Zhengella mangrovi</name>
    <dbReference type="NCBI Taxonomy" id="1982044"/>
    <lineage>
        <taxon>Bacteria</taxon>
        <taxon>Pseudomonadati</taxon>
        <taxon>Pseudomonadota</taxon>
        <taxon>Alphaproteobacteria</taxon>
        <taxon>Hyphomicrobiales</taxon>
        <taxon>Notoacmeibacteraceae</taxon>
        <taxon>Zhengella</taxon>
    </lineage>
</organism>
<dbReference type="PANTHER" id="PTHR43433">
    <property type="entry name" value="HYDROLASE, ALPHA/BETA FOLD FAMILY PROTEIN"/>
    <property type="match status" value="1"/>
</dbReference>
<dbReference type="Pfam" id="PF00561">
    <property type="entry name" value="Abhydrolase_1"/>
    <property type="match status" value="1"/>
</dbReference>
<dbReference type="Proteomes" id="UP000221168">
    <property type="component" value="Unassembled WGS sequence"/>
</dbReference>
<dbReference type="Gene3D" id="3.40.50.1820">
    <property type="entry name" value="alpha/beta hydrolase"/>
    <property type="match status" value="1"/>
</dbReference>
<evidence type="ECO:0000313" key="3">
    <source>
        <dbReference type="Proteomes" id="UP000221168"/>
    </source>
</evidence>
<sequence>MSQQEISATSVQQTPEAFAEINGMPFCWDSFGDSGDPALFLVAGMGAQMVSWDDEFCIRLAARGFRVIRVDNRDSGRSVHLAMMGIPDLRWAMMRAMWRLPIHAPYLLDDMAQDIVGLMDVLGIAKAHLVGFSMGGGIAQTLAIEHPARVLSLTSIGSTTGAPDLPQPDGYVVSRVMRPAPAELDKYVDYYTDTWKLLRAGRFPGEEARDRERAVRIHGRGLYPQGAARHTMAILASGSRRSALRYVAVPTQVIHGDLDPLVLPEAGLDTARSIPDARMLMLEEMGHSIPLPLWPQIIDAIAANAARA</sequence>
<keyword evidence="2" id="KW-0378">Hydrolase</keyword>
<dbReference type="AlphaFoldDB" id="A0A2G1QII1"/>
<dbReference type="GO" id="GO:0004806">
    <property type="term" value="F:triacylglycerol lipase activity"/>
    <property type="evidence" value="ECO:0007669"/>
    <property type="project" value="TreeGrafter"/>
</dbReference>
<dbReference type="PANTHER" id="PTHR43433:SF5">
    <property type="entry name" value="AB HYDROLASE-1 DOMAIN-CONTAINING PROTEIN"/>
    <property type="match status" value="1"/>
</dbReference>
<accession>A0A2G1QII1</accession>
<evidence type="ECO:0000313" key="2">
    <source>
        <dbReference type="EMBL" id="PHP65261.1"/>
    </source>
</evidence>
<comment type="caution">
    <text evidence="2">The sequence shown here is derived from an EMBL/GenBank/DDBJ whole genome shotgun (WGS) entry which is preliminary data.</text>
</comment>
<dbReference type="SUPFAM" id="SSF53474">
    <property type="entry name" value="alpha/beta-Hydrolases"/>
    <property type="match status" value="1"/>
</dbReference>
<feature type="domain" description="AB hydrolase-1" evidence="1">
    <location>
        <begin position="37"/>
        <end position="289"/>
    </location>
</feature>
<dbReference type="InterPro" id="IPR000073">
    <property type="entry name" value="AB_hydrolase_1"/>
</dbReference>
<protein>
    <submittedName>
        <fullName evidence="2">Alpha/beta hydrolase</fullName>
    </submittedName>
</protein>
<evidence type="ECO:0000259" key="1">
    <source>
        <dbReference type="Pfam" id="PF00561"/>
    </source>
</evidence>
<proteinExistence type="predicted"/>
<dbReference type="InterPro" id="IPR050471">
    <property type="entry name" value="AB_hydrolase"/>
</dbReference>
<keyword evidence="3" id="KW-1185">Reference proteome</keyword>
<name>A0A2G1QII1_9HYPH</name>